<name>A0ABD2MS64_9CUCU</name>
<comment type="caution">
    <text evidence="2">The sequence shown here is derived from an EMBL/GenBank/DDBJ whole genome shotgun (WGS) entry which is preliminary data.</text>
</comment>
<protein>
    <recommendedName>
        <fullName evidence="1">CS domain-containing protein</fullName>
    </recommendedName>
</protein>
<gene>
    <name evidence="2" type="ORF">HHI36_008145</name>
</gene>
<proteinExistence type="predicted"/>
<dbReference type="SUPFAM" id="SSF49764">
    <property type="entry name" value="HSP20-like chaperones"/>
    <property type="match status" value="1"/>
</dbReference>
<dbReference type="InterPro" id="IPR007052">
    <property type="entry name" value="CS_dom"/>
</dbReference>
<organism evidence="2 3">
    <name type="scientific">Cryptolaemus montrouzieri</name>
    <dbReference type="NCBI Taxonomy" id="559131"/>
    <lineage>
        <taxon>Eukaryota</taxon>
        <taxon>Metazoa</taxon>
        <taxon>Ecdysozoa</taxon>
        <taxon>Arthropoda</taxon>
        <taxon>Hexapoda</taxon>
        <taxon>Insecta</taxon>
        <taxon>Pterygota</taxon>
        <taxon>Neoptera</taxon>
        <taxon>Endopterygota</taxon>
        <taxon>Coleoptera</taxon>
        <taxon>Polyphaga</taxon>
        <taxon>Cucujiformia</taxon>
        <taxon>Coccinelloidea</taxon>
        <taxon>Coccinellidae</taxon>
        <taxon>Scymninae</taxon>
        <taxon>Scymnini</taxon>
        <taxon>Cryptolaemus</taxon>
    </lineage>
</organism>
<dbReference type="InterPro" id="IPR008978">
    <property type="entry name" value="HSP20-like_chaperone"/>
</dbReference>
<evidence type="ECO:0000313" key="3">
    <source>
        <dbReference type="Proteomes" id="UP001516400"/>
    </source>
</evidence>
<reference evidence="2 3" key="1">
    <citation type="journal article" date="2021" name="BMC Biol.">
        <title>Horizontally acquired antibacterial genes associated with adaptive radiation of ladybird beetles.</title>
        <authorList>
            <person name="Li H.S."/>
            <person name="Tang X.F."/>
            <person name="Huang Y.H."/>
            <person name="Xu Z.Y."/>
            <person name="Chen M.L."/>
            <person name="Du X.Y."/>
            <person name="Qiu B.Y."/>
            <person name="Chen P.T."/>
            <person name="Zhang W."/>
            <person name="Slipinski A."/>
            <person name="Escalona H.E."/>
            <person name="Waterhouse R.M."/>
            <person name="Zwick A."/>
            <person name="Pang H."/>
        </authorList>
    </citation>
    <scope>NUCLEOTIDE SEQUENCE [LARGE SCALE GENOMIC DNA]</scope>
    <source>
        <strain evidence="2">SYSU2018</strain>
    </source>
</reference>
<dbReference type="PROSITE" id="PS51203">
    <property type="entry name" value="CS"/>
    <property type="match status" value="1"/>
</dbReference>
<feature type="domain" description="CS" evidence="1">
    <location>
        <begin position="1"/>
        <end position="68"/>
    </location>
</feature>
<sequence>MTKDIKKADIAVICEETNIEVKYKDYSLLKGALFSEINKGLINFSVIKNLLEINLVKEVKGIIWSTLFRNCNDYSNEFYSGNEVKNRLVYLSSEIEIDLEHLSAPDWLNNASIARRAT</sequence>
<dbReference type="EMBL" id="JABFTP020000021">
    <property type="protein sequence ID" value="KAL3269062.1"/>
    <property type="molecule type" value="Genomic_DNA"/>
</dbReference>
<dbReference type="CDD" id="cd06463">
    <property type="entry name" value="p23_like"/>
    <property type="match status" value="1"/>
</dbReference>
<keyword evidence="3" id="KW-1185">Reference proteome</keyword>
<dbReference type="Gene3D" id="2.60.40.790">
    <property type="match status" value="1"/>
</dbReference>
<dbReference type="Proteomes" id="UP001516400">
    <property type="component" value="Unassembled WGS sequence"/>
</dbReference>
<dbReference type="AlphaFoldDB" id="A0ABD2MS64"/>
<evidence type="ECO:0000259" key="1">
    <source>
        <dbReference type="PROSITE" id="PS51203"/>
    </source>
</evidence>
<accession>A0ABD2MS64</accession>
<evidence type="ECO:0000313" key="2">
    <source>
        <dbReference type="EMBL" id="KAL3269062.1"/>
    </source>
</evidence>